<evidence type="ECO:0000313" key="3">
    <source>
        <dbReference type="Proteomes" id="UP000721844"/>
    </source>
</evidence>
<evidence type="ECO:0000259" key="1">
    <source>
        <dbReference type="Pfam" id="PF14397"/>
    </source>
</evidence>
<name>A0A964E5W4_9PROT</name>
<dbReference type="EMBL" id="JAESVA010000010">
    <property type="protein sequence ID" value="MCB8882946.1"/>
    <property type="molecule type" value="Genomic_DNA"/>
</dbReference>
<comment type="caution">
    <text evidence="2">The sequence shown here is derived from an EMBL/GenBank/DDBJ whole genome shotgun (WGS) entry which is preliminary data.</text>
</comment>
<organism evidence="2 3">
    <name type="scientific">Acidisoma cellulosilyticum</name>
    <dbReference type="NCBI Taxonomy" id="2802395"/>
    <lineage>
        <taxon>Bacteria</taxon>
        <taxon>Pseudomonadati</taxon>
        <taxon>Pseudomonadota</taxon>
        <taxon>Alphaproteobacteria</taxon>
        <taxon>Acetobacterales</taxon>
        <taxon>Acidocellaceae</taxon>
        <taxon>Acidisoma</taxon>
    </lineage>
</organism>
<protein>
    <recommendedName>
        <fullName evidence="1">Alpha-L-glutamate ligase-related protein ATP-grasp domain-containing protein</fullName>
    </recommendedName>
</protein>
<sequence length="374" mass="41125">MNQIATVSEMGMLPALQGTPSLDINKNTMMAMRDGRPGIALLIEAVRLMRGAGKLSVPEYLYYRLWERSLSLEDKRAFVGKKAQHLMHLACNDRHWYQTAADKILFQTIMNGAGLPVPETLAVTQSMRWLPQALALSGAEELAAWLRNPTIYPLFAKPAAGKYSLNVLSIDRFDPDSGQLVLLGGETISPTQAAEQMRGRNGYVLQRRMNPHPRLAENFGPRLWSMRVLVLVRPDRPVIHRALAKIATGANPADNYWRPGNMVAALDTMTGQIKRVVRGVGADLTVCTTHPDTGAALVGTALPDWISLRNLVTKAACVFPGIRTQSWDIALTDRGPVCLEVNYGGDLNLAQLAEGRGVLDEAYRSHLSECGYRG</sequence>
<dbReference type="AlphaFoldDB" id="A0A964E5W4"/>
<dbReference type="Pfam" id="PF14397">
    <property type="entry name" value="ATPgrasp_ST"/>
    <property type="match status" value="1"/>
</dbReference>
<keyword evidence="3" id="KW-1185">Reference proteome</keyword>
<dbReference type="RefSeq" id="WP_227309604.1">
    <property type="nucleotide sequence ID" value="NZ_JAESVA010000010.1"/>
</dbReference>
<proteinExistence type="predicted"/>
<dbReference type="Proteomes" id="UP000721844">
    <property type="component" value="Unassembled WGS sequence"/>
</dbReference>
<accession>A0A964E5W4</accession>
<feature type="domain" description="Alpha-L-glutamate ligase-related protein ATP-grasp" evidence="1">
    <location>
        <begin position="89"/>
        <end position="361"/>
    </location>
</feature>
<dbReference type="InterPro" id="IPR039523">
    <property type="entry name" value="RimK-rel_E_lig_ATP-grasp"/>
</dbReference>
<evidence type="ECO:0000313" key="2">
    <source>
        <dbReference type="EMBL" id="MCB8882946.1"/>
    </source>
</evidence>
<reference evidence="2 3" key="1">
    <citation type="journal article" date="2021" name="Microorganisms">
        <title>Acidisoma silvae sp. nov. and Acidisomacellulosilytica sp. nov., Two Acidophilic Bacteria Isolated from Decaying Wood, Hydrolyzing Cellulose and Producing Poly-3-hydroxybutyrate.</title>
        <authorList>
            <person name="Mieszkin S."/>
            <person name="Pouder E."/>
            <person name="Uroz S."/>
            <person name="Simon-Colin C."/>
            <person name="Alain K."/>
        </authorList>
    </citation>
    <scope>NUCLEOTIDE SEQUENCE [LARGE SCALE GENOMIC DNA]</scope>
    <source>
        <strain evidence="2 3">HW T5.17</strain>
    </source>
</reference>
<gene>
    <name evidence="2" type="ORF">ACELLULO517_22050</name>
</gene>